<gene>
    <name evidence="2" type="ORF">PACILC2_10320</name>
</gene>
<dbReference type="SUPFAM" id="SSF54211">
    <property type="entry name" value="Ribosomal protein S5 domain 2-like"/>
    <property type="match status" value="1"/>
</dbReference>
<reference evidence="2 3" key="1">
    <citation type="submission" date="2021-04" db="EMBL/GenBank/DDBJ databases">
        <title>Draft genome sequence of Paenibacillus cisolokensis, LC2-13A.</title>
        <authorList>
            <person name="Uke A."/>
            <person name="Chhe C."/>
            <person name="Baramee S."/>
            <person name="Kosugi A."/>
        </authorList>
    </citation>
    <scope>NUCLEOTIDE SEQUENCE [LARGE SCALE GENOMIC DNA]</scope>
    <source>
        <strain evidence="2 3">LC2-13A</strain>
    </source>
</reference>
<proteinExistence type="predicted"/>
<dbReference type="InterPro" id="IPR001247">
    <property type="entry name" value="ExoRNase_PH_dom1"/>
</dbReference>
<accession>A0ABQ4N2R7</accession>
<evidence type="ECO:0000313" key="2">
    <source>
        <dbReference type="EMBL" id="GIQ62464.1"/>
    </source>
</evidence>
<dbReference type="Pfam" id="PF01138">
    <property type="entry name" value="RNase_PH"/>
    <property type="match status" value="1"/>
</dbReference>
<evidence type="ECO:0000259" key="1">
    <source>
        <dbReference type="Pfam" id="PF01138"/>
    </source>
</evidence>
<dbReference type="EMBL" id="BOVJ01000031">
    <property type="protein sequence ID" value="GIQ62464.1"/>
    <property type="molecule type" value="Genomic_DNA"/>
</dbReference>
<name>A0ABQ4N2R7_9BACL</name>
<comment type="caution">
    <text evidence="2">The sequence shown here is derived from an EMBL/GenBank/DDBJ whole genome shotgun (WGS) entry which is preliminary data.</text>
</comment>
<keyword evidence="3" id="KW-1185">Reference proteome</keyword>
<organism evidence="2 3">
    <name type="scientific">Paenibacillus cisolokensis</name>
    <dbReference type="NCBI Taxonomy" id="1658519"/>
    <lineage>
        <taxon>Bacteria</taxon>
        <taxon>Bacillati</taxon>
        <taxon>Bacillota</taxon>
        <taxon>Bacilli</taxon>
        <taxon>Bacillales</taxon>
        <taxon>Paenibacillaceae</taxon>
        <taxon>Paenibacillus</taxon>
    </lineage>
</organism>
<dbReference type="Proteomes" id="UP000680304">
    <property type="component" value="Unassembled WGS sequence"/>
</dbReference>
<feature type="domain" description="Exoribonuclease phosphorolytic" evidence="1">
    <location>
        <begin position="11"/>
        <end position="50"/>
    </location>
</feature>
<sequence>MVHRVEMSLAGRPLVLETGRLGKQANAAVTVRYGDTVVLCTVTASSEPKNLDFFR</sequence>
<dbReference type="InterPro" id="IPR027408">
    <property type="entry name" value="PNPase/RNase_PH_dom_sf"/>
</dbReference>
<dbReference type="InterPro" id="IPR020568">
    <property type="entry name" value="Ribosomal_Su5_D2-typ_SF"/>
</dbReference>
<protein>
    <recommendedName>
        <fullName evidence="1">Exoribonuclease phosphorolytic domain-containing protein</fullName>
    </recommendedName>
</protein>
<evidence type="ECO:0000313" key="3">
    <source>
        <dbReference type="Proteomes" id="UP000680304"/>
    </source>
</evidence>
<dbReference type="Gene3D" id="3.30.230.70">
    <property type="entry name" value="GHMP Kinase, N-terminal domain"/>
    <property type="match status" value="1"/>
</dbReference>